<accession>A0A6J4KYH9</accession>
<reference evidence="2" key="1">
    <citation type="submission" date="2020-02" db="EMBL/GenBank/DDBJ databases">
        <authorList>
            <person name="Meier V. D."/>
        </authorList>
    </citation>
    <scope>NUCLEOTIDE SEQUENCE</scope>
    <source>
        <strain evidence="2">AVDCRST_MAG48</strain>
    </source>
</reference>
<protein>
    <submittedName>
        <fullName evidence="2">Uncharacterized protein</fullName>
    </submittedName>
</protein>
<name>A0A6J4KYH9_9ACTN</name>
<dbReference type="AlphaFoldDB" id="A0A6J4KYH9"/>
<proteinExistence type="predicted"/>
<feature type="region of interest" description="Disordered" evidence="1">
    <location>
        <begin position="1"/>
        <end position="40"/>
    </location>
</feature>
<gene>
    <name evidence="2" type="ORF">AVDCRST_MAG48-2518</name>
</gene>
<organism evidence="2">
    <name type="scientific">uncultured Friedmanniella sp</name>
    <dbReference type="NCBI Taxonomy" id="335381"/>
    <lineage>
        <taxon>Bacteria</taxon>
        <taxon>Bacillati</taxon>
        <taxon>Actinomycetota</taxon>
        <taxon>Actinomycetes</taxon>
        <taxon>Propionibacteriales</taxon>
        <taxon>Nocardioidaceae</taxon>
        <taxon>Friedmanniella</taxon>
        <taxon>environmental samples</taxon>
    </lineage>
</organism>
<dbReference type="EMBL" id="CADCTS010000362">
    <property type="protein sequence ID" value="CAA9318805.1"/>
    <property type="molecule type" value="Genomic_DNA"/>
</dbReference>
<sequence length="40" mass="4051">MAAGGPVGSLLRSLGPRLTPHQPVLPTSPTRAGDAGVRCR</sequence>
<evidence type="ECO:0000256" key="1">
    <source>
        <dbReference type="SAM" id="MobiDB-lite"/>
    </source>
</evidence>
<evidence type="ECO:0000313" key="2">
    <source>
        <dbReference type="EMBL" id="CAA9318805.1"/>
    </source>
</evidence>